<evidence type="ECO:0000256" key="2">
    <source>
        <dbReference type="ARBA" id="ARBA00023125"/>
    </source>
</evidence>
<dbReference type="SMART" id="SM00411">
    <property type="entry name" value="BHL"/>
    <property type="match status" value="1"/>
</dbReference>
<dbReference type="GO" id="GO:0030527">
    <property type="term" value="F:structural constituent of chromatin"/>
    <property type="evidence" value="ECO:0007669"/>
    <property type="project" value="InterPro"/>
</dbReference>
<evidence type="ECO:0000313" key="5">
    <source>
        <dbReference type="Proteomes" id="UP000748308"/>
    </source>
</evidence>
<evidence type="ECO:0000256" key="1">
    <source>
        <dbReference type="ARBA" id="ARBA00023067"/>
    </source>
</evidence>
<dbReference type="PANTHER" id="PTHR33175">
    <property type="entry name" value="DNA-BINDING PROTEIN HU"/>
    <property type="match status" value="1"/>
</dbReference>
<gene>
    <name evidence="4" type="ORF">FJY75_00020</name>
</gene>
<protein>
    <submittedName>
        <fullName evidence="4">HU family DNA-binding protein</fullName>
    </submittedName>
</protein>
<dbReference type="Proteomes" id="UP000748308">
    <property type="component" value="Unassembled WGS sequence"/>
</dbReference>
<dbReference type="AlphaFoldDB" id="A0A938BPN5"/>
<accession>A0A938BPN5</accession>
<comment type="caution">
    <text evidence="4">The sequence shown here is derived from an EMBL/GenBank/DDBJ whole genome shotgun (WGS) entry which is preliminary data.</text>
</comment>
<dbReference type="Gene3D" id="4.10.520.10">
    <property type="entry name" value="IHF-like DNA-binding proteins"/>
    <property type="match status" value="1"/>
</dbReference>
<dbReference type="PRINTS" id="PR01727">
    <property type="entry name" value="DNABINDINGHU"/>
</dbReference>
<evidence type="ECO:0000313" key="4">
    <source>
        <dbReference type="EMBL" id="MBM3316217.1"/>
    </source>
</evidence>
<comment type="similarity">
    <text evidence="3">Belongs to the bacterial histone-like protein family.</text>
</comment>
<dbReference type="Pfam" id="PF00216">
    <property type="entry name" value="Bac_DNA_binding"/>
    <property type="match status" value="1"/>
</dbReference>
<dbReference type="PANTHER" id="PTHR33175:SF3">
    <property type="entry name" value="DNA-BINDING PROTEIN HU-BETA"/>
    <property type="match status" value="1"/>
</dbReference>
<keyword evidence="1" id="KW-0226">DNA condensation</keyword>
<dbReference type="SUPFAM" id="SSF47729">
    <property type="entry name" value="IHF-like DNA-binding proteins"/>
    <property type="match status" value="1"/>
</dbReference>
<dbReference type="InterPro" id="IPR000119">
    <property type="entry name" value="Hist_DNA-bd"/>
</dbReference>
<name>A0A938BPN5_UNCEI</name>
<reference evidence="4" key="1">
    <citation type="submission" date="2019-03" db="EMBL/GenBank/DDBJ databases">
        <title>Lake Tanganyika Metagenome-Assembled Genomes (MAGs).</title>
        <authorList>
            <person name="Tran P."/>
        </authorList>
    </citation>
    <scope>NUCLEOTIDE SEQUENCE</scope>
    <source>
        <strain evidence="4">M_DeepCast_400m_m2_100</strain>
    </source>
</reference>
<sequence>MNKQELVREVAARRSSSQAAAGRVVDEFLAAVARSLSDGRRVHLRRFGTFDLRRRRGRSIRNPRNGKVYRIPGKLAPVFRCSRTLVELVDRTLRGR</sequence>
<dbReference type="InterPro" id="IPR010992">
    <property type="entry name" value="IHF-like_DNA-bd_dom_sf"/>
</dbReference>
<keyword evidence="2 4" id="KW-0238">DNA-binding</keyword>
<evidence type="ECO:0000256" key="3">
    <source>
        <dbReference type="RuleBase" id="RU003939"/>
    </source>
</evidence>
<proteinExistence type="inferred from homology"/>
<dbReference type="GO" id="GO:0030261">
    <property type="term" value="P:chromosome condensation"/>
    <property type="evidence" value="ECO:0007669"/>
    <property type="project" value="UniProtKB-KW"/>
</dbReference>
<dbReference type="GO" id="GO:0003677">
    <property type="term" value="F:DNA binding"/>
    <property type="evidence" value="ECO:0007669"/>
    <property type="project" value="UniProtKB-KW"/>
</dbReference>
<organism evidence="4 5">
    <name type="scientific">Eiseniibacteriota bacterium</name>
    <dbReference type="NCBI Taxonomy" id="2212470"/>
    <lineage>
        <taxon>Bacteria</taxon>
        <taxon>Candidatus Eiseniibacteriota</taxon>
    </lineage>
</organism>
<dbReference type="EMBL" id="VGIY01000001">
    <property type="protein sequence ID" value="MBM3316217.1"/>
    <property type="molecule type" value="Genomic_DNA"/>
</dbReference>